<sequence>MGKPKRLLTHARKKEKEKSKFVPEASHASLWVSLIPLVVRARVQYDITQHPALAAQIPASLVDLLRTALESHRVALRLQQENADVLFNTAQVLTSLAEALSEGRGSVPESELKGGALGLLEEAVELFQRCLTLQEYQFSESQAQMEEMAGAEQNASQTEGEDTLMGDTASTAAAEAAAASLEASEDERWATIVEPLTPDTLLDTALAQLETLTVLCGLAISEAGSGLAWIEEYSTNLILNKISALARGTDRQREVALARANFICAFADASFKSGQMDLQTYKKEVFLAFDDEKLGDITNDPQILSAKAEALMSFCSAIADPFYDQNLDAGTPGDINSVRWNHLSLALDSLTMASKLPEARNVAKIHLARGDVEMLRFRLGQPPNNYEPAQKNSETLLKNAAVYYRGAAGVARNAGMKEETTEAAMKETVAKGLVGDELAVKALRESSRNDKEVLEEMMEEGLLDREWIGRVGI</sequence>
<evidence type="ECO:0000256" key="1">
    <source>
        <dbReference type="SAM" id="MobiDB-lite"/>
    </source>
</evidence>
<comment type="caution">
    <text evidence="2">The sequence shown here is derived from an EMBL/GenBank/DDBJ whole genome shotgun (WGS) entry which is preliminary data.</text>
</comment>
<proteinExistence type="predicted"/>
<protein>
    <submittedName>
        <fullName evidence="2">Uncharacterized protein</fullName>
    </submittedName>
</protein>
<accession>A0A9P8L816</accession>
<reference evidence="2" key="1">
    <citation type="submission" date="2021-03" db="EMBL/GenBank/DDBJ databases">
        <title>Comparative genomics and phylogenomic investigation of the class Geoglossomycetes provide insights into ecological specialization and systematics.</title>
        <authorList>
            <person name="Melie T."/>
            <person name="Pirro S."/>
            <person name="Miller A.N."/>
            <person name="Quandt A."/>
        </authorList>
    </citation>
    <scope>NUCLEOTIDE SEQUENCE</scope>
    <source>
        <strain evidence="2">CAQ_001_2017</strain>
    </source>
</reference>
<evidence type="ECO:0000313" key="3">
    <source>
        <dbReference type="Proteomes" id="UP000750711"/>
    </source>
</evidence>
<dbReference type="AlphaFoldDB" id="A0A9P8L816"/>
<keyword evidence="3" id="KW-1185">Reference proteome</keyword>
<gene>
    <name evidence="2" type="ORF">GP486_006069</name>
</gene>
<name>A0A9P8L816_9PEZI</name>
<dbReference type="EMBL" id="JAGHQM010001274">
    <property type="protein sequence ID" value="KAH0555988.1"/>
    <property type="molecule type" value="Genomic_DNA"/>
</dbReference>
<feature type="region of interest" description="Disordered" evidence="1">
    <location>
        <begin position="143"/>
        <end position="165"/>
    </location>
</feature>
<dbReference type="Proteomes" id="UP000750711">
    <property type="component" value="Unassembled WGS sequence"/>
</dbReference>
<organism evidence="2 3">
    <name type="scientific">Trichoglossum hirsutum</name>
    <dbReference type="NCBI Taxonomy" id="265104"/>
    <lineage>
        <taxon>Eukaryota</taxon>
        <taxon>Fungi</taxon>
        <taxon>Dikarya</taxon>
        <taxon>Ascomycota</taxon>
        <taxon>Pezizomycotina</taxon>
        <taxon>Geoglossomycetes</taxon>
        <taxon>Geoglossales</taxon>
        <taxon>Geoglossaceae</taxon>
        <taxon>Trichoglossum</taxon>
    </lineage>
</organism>
<evidence type="ECO:0000313" key="2">
    <source>
        <dbReference type="EMBL" id="KAH0555988.1"/>
    </source>
</evidence>